<gene>
    <name evidence="1" type="ORF">FGO68_gene9120</name>
</gene>
<protein>
    <submittedName>
        <fullName evidence="1">Uncharacterized protein</fullName>
    </submittedName>
</protein>
<reference evidence="1" key="1">
    <citation type="submission" date="2019-06" db="EMBL/GenBank/DDBJ databases">
        <authorList>
            <person name="Zheng W."/>
        </authorList>
    </citation>
    <scope>NUCLEOTIDE SEQUENCE</scope>
    <source>
        <strain evidence="1">QDHG01</strain>
    </source>
</reference>
<dbReference type="Proteomes" id="UP000785679">
    <property type="component" value="Unassembled WGS sequence"/>
</dbReference>
<accession>A0A8J8NB30</accession>
<proteinExistence type="predicted"/>
<evidence type="ECO:0000313" key="2">
    <source>
        <dbReference type="Proteomes" id="UP000785679"/>
    </source>
</evidence>
<name>A0A8J8NB30_HALGN</name>
<dbReference type="EMBL" id="RRYP01029738">
    <property type="protein sequence ID" value="TNV71686.1"/>
    <property type="molecule type" value="Genomic_DNA"/>
</dbReference>
<keyword evidence="2" id="KW-1185">Reference proteome</keyword>
<evidence type="ECO:0000313" key="1">
    <source>
        <dbReference type="EMBL" id="TNV71686.1"/>
    </source>
</evidence>
<comment type="caution">
    <text evidence="1">The sequence shown here is derived from an EMBL/GenBank/DDBJ whole genome shotgun (WGS) entry which is preliminary data.</text>
</comment>
<sequence>MSITSFSEKSIISPAIFTCWFFKLIRKLRHAPVIGSYDSQCSNCSISKLPSSSRLILDKRLRLNSAVIPDLSLQAFNMVNGFFLRSKPISTISSLFNS</sequence>
<organism evidence="1 2">
    <name type="scientific">Halteria grandinella</name>
    <dbReference type="NCBI Taxonomy" id="5974"/>
    <lineage>
        <taxon>Eukaryota</taxon>
        <taxon>Sar</taxon>
        <taxon>Alveolata</taxon>
        <taxon>Ciliophora</taxon>
        <taxon>Intramacronucleata</taxon>
        <taxon>Spirotrichea</taxon>
        <taxon>Stichotrichia</taxon>
        <taxon>Sporadotrichida</taxon>
        <taxon>Halteriidae</taxon>
        <taxon>Halteria</taxon>
    </lineage>
</organism>
<dbReference type="AlphaFoldDB" id="A0A8J8NB30"/>